<dbReference type="Proteomes" id="UP000613974">
    <property type="component" value="Unassembled WGS sequence"/>
</dbReference>
<name>A0ABQ3SYW0_9ACTN</name>
<organism evidence="2 3">
    <name type="scientific">Streptomyces nojiriensis</name>
    <dbReference type="NCBI Taxonomy" id="66374"/>
    <lineage>
        <taxon>Bacteria</taxon>
        <taxon>Bacillati</taxon>
        <taxon>Actinomycetota</taxon>
        <taxon>Actinomycetes</taxon>
        <taxon>Kitasatosporales</taxon>
        <taxon>Streptomycetaceae</taxon>
        <taxon>Streptomyces</taxon>
    </lineage>
</organism>
<feature type="region of interest" description="Disordered" evidence="1">
    <location>
        <begin position="254"/>
        <end position="275"/>
    </location>
</feature>
<sequence length="317" mass="34276">MPSGHPQQKAARARPSGPRPLAPIPFDVEAVFPELTGSAREVTLLYPRAGRPGPGDSSLGGPLLWPADEPWPMCAEPGHYKPLGPPVGPEPVAMVPVVQLYARDVPGLVFPAGADLLQILWCPLVHDEAPYAAAPRLHWRSTGPTAARATSGEAPRPHTADEEFLPRPCTVSPTPAVEYPNQDLPDGLGELLDERFEALREERGYGYFDVATTQQSKVGGYPGWTQQPDWPGCAGCGTRMEHLLSVTATEPGAGRWLPLDDRNPRQEGAATPSWRAEADPAALDGFGHGMDMGDLGGMYFFVCRRCPDTPYAHRYDC</sequence>
<evidence type="ECO:0000313" key="3">
    <source>
        <dbReference type="Proteomes" id="UP000613974"/>
    </source>
</evidence>
<feature type="region of interest" description="Disordered" evidence="1">
    <location>
        <begin position="143"/>
        <end position="163"/>
    </location>
</feature>
<accession>A0ABQ3SYW0</accession>
<dbReference type="GeneID" id="95591558"/>
<protein>
    <recommendedName>
        <fullName evidence="4">DUF1963 domain-containing protein</fullName>
    </recommendedName>
</protein>
<dbReference type="RefSeq" id="WP_229876522.1">
    <property type="nucleotide sequence ID" value="NZ_BMRL01000014.1"/>
</dbReference>
<dbReference type="Gene3D" id="2.30.320.10">
    <property type="entry name" value="YwqG-like"/>
    <property type="match status" value="1"/>
</dbReference>
<keyword evidence="3" id="KW-1185">Reference proteome</keyword>
<dbReference type="EMBL" id="BNEC01000005">
    <property type="protein sequence ID" value="GHI73326.1"/>
    <property type="molecule type" value="Genomic_DNA"/>
</dbReference>
<gene>
    <name evidence="2" type="ORF">Snoj_72440</name>
</gene>
<comment type="caution">
    <text evidence="2">The sequence shown here is derived from an EMBL/GenBank/DDBJ whole genome shotgun (WGS) entry which is preliminary data.</text>
</comment>
<feature type="region of interest" description="Disordered" evidence="1">
    <location>
        <begin position="1"/>
        <end position="22"/>
    </location>
</feature>
<evidence type="ECO:0008006" key="4">
    <source>
        <dbReference type="Google" id="ProtNLM"/>
    </source>
</evidence>
<evidence type="ECO:0000313" key="2">
    <source>
        <dbReference type="EMBL" id="GHI73326.1"/>
    </source>
</evidence>
<evidence type="ECO:0000256" key="1">
    <source>
        <dbReference type="SAM" id="MobiDB-lite"/>
    </source>
</evidence>
<proteinExistence type="predicted"/>
<reference evidence="3" key="1">
    <citation type="submission" date="2023-07" db="EMBL/GenBank/DDBJ databases">
        <title>Whole genome shotgun sequence of Streptomyces nojiriensis NBRC 13794.</title>
        <authorList>
            <person name="Komaki H."/>
            <person name="Tamura T."/>
        </authorList>
    </citation>
    <scope>NUCLEOTIDE SEQUENCE [LARGE SCALE GENOMIC DNA]</scope>
    <source>
        <strain evidence="3">NBRC 13794</strain>
    </source>
</reference>